<accession>A0AAW0DUZ0</accession>
<feature type="transmembrane region" description="Helical" evidence="1">
    <location>
        <begin position="74"/>
        <end position="95"/>
    </location>
</feature>
<sequence>MELLVLSDLDTVFYTKTGFLALLLYDSLLQIEHEYRFIWKSRWTLIKCLYLWTRYIAIFNGIMSLVNSTACNKVTTFITISGGFTISVTEMILMVRTYTLYERSKKLLLFFFVVWFGAGGFAFWDSTQWAKGGSFLSSESDGNSCWFTQDNRNSFGLICYLTLLIGESVIVLLTLGLVLRKFFRNLSGLFKSLYCDGIWYFIAILPWTIATVVILLTVRPGLNNIPDTPLLAMHAILACRLVLHARQIAAEEDWRESRINKIFGGQYMISDIVVDIRSDNQV</sequence>
<feature type="transmembrane region" description="Helical" evidence="1">
    <location>
        <begin position="198"/>
        <end position="218"/>
    </location>
</feature>
<gene>
    <name evidence="3" type="ORF">R3P38DRAFT_1343907</name>
</gene>
<dbReference type="AlphaFoldDB" id="A0AAW0DUZ0"/>
<keyword evidence="1" id="KW-0472">Membrane</keyword>
<evidence type="ECO:0000259" key="2">
    <source>
        <dbReference type="Pfam" id="PF20151"/>
    </source>
</evidence>
<keyword evidence="1" id="KW-0812">Transmembrane</keyword>
<feature type="domain" description="DUF6533" evidence="2">
    <location>
        <begin position="14"/>
        <end position="59"/>
    </location>
</feature>
<name>A0AAW0DUZ0_9AGAR</name>
<comment type="caution">
    <text evidence="3">The sequence shown here is derived from an EMBL/GenBank/DDBJ whole genome shotgun (WGS) entry which is preliminary data.</text>
</comment>
<dbReference type="Proteomes" id="UP001362999">
    <property type="component" value="Unassembled WGS sequence"/>
</dbReference>
<keyword evidence="1" id="KW-1133">Transmembrane helix</keyword>
<feature type="transmembrane region" description="Helical" evidence="1">
    <location>
        <begin position="155"/>
        <end position="178"/>
    </location>
</feature>
<dbReference type="EMBL" id="JAWWNJ010000005">
    <property type="protein sequence ID" value="KAK7055087.1"/>
    <property type="molecule type" value="Genomic_DNA"/>
</dbReference>
<organism evidence="3 4">
    <name type="scientific">Favolaschia claudopus</name>
    <dbReference type="NCBI Taxonomy" id="2862362"/>
    <lineage>
        <taxon>Eukaryota</taxon>
        <taxon>Fungi</taxon>
        <taxon>Dikarya</taxon>
        <taxon>Basidiomycota</taxon>
        <taxon>Agaricomycotina</taxon>
        <taxon>Agaricomycetes</taxon>
        <taxon>Agaricomycetidae</taxon>
        <taxon>Agaricales</taxon>
        <taxon>Marasmiineae</taxon>
        <taxon>Mycenaceae</taxon>
        <taxon>Favolaschia</taxon>
    </lineage>
</organism>
<dbReference type="InterPro" id="IPR045340">
    <property type="entry name" value="DUF6533"/>
</dbReference>
<feature type="transmembrane region" description="Helical" evidence="1">
    <location>
        <begin position="12"/>
        <end position="29"/>
    </location>
</feature>
<evidence type="ECO:0000313" key="3">
    <source>
        <dbReference type="EMBL" id="KAK7055087.1"/>
    </source>
</evidence>
<evidence type="ECO:0000256" key="1">
    <source>
        <dbReference type="SAM" id="Phobius"/>
    </source>
</evidence>
<protein>
    <recommendedName>
        <fullName evidence="2">DUF6533 domain-containing protein</fullName>
    </recommendedName>
</protein>
<feature type="transmembrane region" description="Helical" evidence="1">
    <location>
        <begin position="49"/>
        <end position="68"/>
    </location>
</feature>
<feature type="transmembrane region" description="Helical" evidence="1">
    <location>
        <begin position="107"/>
        <end position="124"/>
    </location>
</feature>
<dbReference type="Pfam" id="PF20151">
    <property type="entry name" value="DUF6533"/>
    <property type="match status" value="1"/>
</dbReference>
<reference evidence="3 4" key="1">
    <citation type="journal article" date="2024" name="J Genomics">
        <title>Draft genome sequencing and assembly of Favolaschia claudopus CIRM-BRFM 2984 isolated from oak limbs.</title>
        <authorList>
            <person name="Navarro D."/>
            <person name="Drula E."/>
            <person name="Chaduli D."/>
            <person name="Cazenave R."/>
            <person name="Ahrendt S."/>
            <person name="Wang J."/>
            <person name="Lipzen A."/>
            <person name="Daum C."/>
            <person name="Barry K."/>
            <person name="Grigoriev I.V."/>
            <person name="Favel A."/>
            <person name="Rosso M.N."/>
            <person name="Martin F."/>
        </authorList>
    </citation>
    <scope>NUCLEOTIDE SEQUENCE [LARGE SCALE GENOMIC DNA]</scope>
    <source>
        <strain evidence="3 4">CIRM-BRFM 2984</strain>
    </source>
</reference>
<keyword evidence="4" id="KW-1185">Reference proteome</keyword>
<proteinExistence type="predicted"/>
<evidence type="ECO:0000313" key="4">
    <source>
        <dbReference type="Proteomes" id="UP001362999"/>
    </source>
</evidence>